<dbReference type="Proteomes" id="UP000243542">
    <property type="component" value="Unassembled WGS sequence"/>
</dbReference>
<name>A0A2A9F5Z6_9PSEU</name>
<evidence type="ECO:0000313" key="3">
    <source>
        <dbReference type="Proteomes" id="UP000243542"/>
    </source>
</evidence>
<feature type="region of interest" description="Disordered" evidence="1">
    <location>
        <begin position="253"/>
        <end position="279"/>
    </location>
</feature>
<organism evidence="2 3">
    <name type="scientific">Amycolatopsis sulphurea</name>
    <dbReference type="NCBI Taxonomy" id="76022"/>
    <lineage>
        <taxon>Bacteria</taxon>
        <taxon>Bacillati</taxon>
        <taxon>Actinomycetota</taxon>
        <taxon>Actinomycetes</taxon>
        <taxon>Pseudonocardiales</taxon>
        <taxon>Pseudonocardiaceae</taxon>
        <taxon>Amycolatopsis</taxon>
    </lineage>
</organism>
<protein>
    <submittedName>
        <fullName evidence="2">Uncharacterized protein</fullName>
    </submittedName>
</protein>
<comment type="caution">
    <text evidence="2">The sequence shown here is derived from an EMBL/GenBank/DDBJ whole genome shotgun (WGS) entry which is preliminary data.</text>
</comment>
<accession>A0A2A9F5Z6</accession>
<gene>
    <name evidence="2" type="ORF">ATK36_1816</name>
</gene>
<reference evidence="2 3" key="1">
    <citation type="submission" date="2017-10" db="EMBL/GenBank/DDBJ databases">
        <title>Sequencing the genomes of 1000 actinobacteria strains.</title>
        <authorList>
            <person name="Klenk H.-P."/>
        </authorList>
    </citation>
    <scope>NUCLEOTIDE SEQUENCE [LARGE SCALE GENOMIC DNA]</scope>
    <source>
        <strain evidence="2 3">DSM 46092</strain>
    </source>
</reference>
<evidence type="ECO:0000256" key="1">
    <source>
        <dbReference type="SAM" id="MobiDB-lite"/>
    </source>
</evidence>
<dbReference type="EMBL" id="PDJK01000002">
    <property type="protein sequence ID" value="PFG46817.1"/>
    <property type="molecule type" value="Genomic_DNA"/>
</dbReference>
<sequence>MDSFLRQAVPVSVVAAGPGLPFRAQLGDVPDDQLVKRCSGRASEPRDGRRGPLPCRVASWSGRAFRITRWAAIGRVSALLIPQIRRLTLLGRQGPQGPGKVGRGPVISRVSRDGRVIIDGACPLRRSRPATDDAAVFEARPPRAVRHTCFGSVKGPFTDSESVKGPFTDLHGPPPSAQAPHTDFADTVASDRSSNVLRSRSRSRAREYVHRWADGVMFADDEARHSSEWASAIEIAAEPELLFDLRARYPSGEQELQQRSRFPRAQPARSAHARPSWPG</sequence>
<proteinExistence type="predicted"/>
<keyword evidence="3" id="KW-1185">Reference proteome</keyword>
<dbReference type="AlphaFoldDB" id="A0A2A9F5Z6"/>
<evidence type="ECO:0000313" key="2">
    <source>
        <dbReference type="EMBL" id="PFG46817.1"/>
    </source>
</evidence>